<evidence type="ECO:0000313" key="2">
    <source>
        <dbReference type="WBParaSite" id="PSAMB.scaffold1357size32555.g12684.t1"/>
    </source>
</evidence>
<dbReference type="Proteomes" id="UP000887566">
    <property type="component" value="Unplaced"/>
</dbReference>
<organism evidence="1 2">
    <name type="scientific">Plectus sambesii</name>
    <dbReference type="NCBI Taxonomy" id="2011161"/>
    <lineage>
        <taxon>Eukaryota</taxon>
        <taxon>Metazoa</taxon>
        <taxon>Ecdysozoa</taxon>
        <taxon>Nematoda</taxon>
        <taxon>Chromadorea</taxon>
        <taxon>Plectida</taxon>
        <taxon>Plectina</taxon>
        <taxon>Plectoidea</taxon>
        <taxon>Plectidae</taxon>
        <taxon>Plectus</taxon>
    </lineage>
</organism>
<proteinExistence type="predicted"/>
<keyword evidence="1" id="KW-1185">Reference proteome</keyword>
<dbReference type="AlphaFoldDB" id="A0A914UY20"/>
<name>A0A914UY20_9BILA</name>
<protein>
    <submittedName>
        <fullName evidence="2">Uncharacterized protein</fullName>
    </submittedName>
</protein>
<sequence>MISNAPWRRFCTDAPDSAYGACCYVWARHGLGRRRHPCQWRPAIVAYPANARLLPHSCMCVCARGLCQRGGNLIECGFFGGRLLPPVTQPLTADGRRSSSCRQG</sequence>
<evidence type="ECO:0000313" key="1">
    <source>
        <dbReference type="Proteomes" id="UP000887566"/>
    </source>
</evidence>
<accession>A0A914UY20</accession>
<reference evidence="2" key="1">
    <citation type="submission" date="2022-11" db="UniProtKB">
        <authorList>
            <consortium name="WormBaseParasite"/>
        </authorList>
    </citation>
    <scope>IDENTIFICATION</scope>
</reference>
<dbReference type="WBParaSite" id="PSAMB.scaffold1357size32555.g12684.t1">
    <property type="protein sequence ID" value="PSAMB.scaffold1357size32555.g12684.t1"/>
    <property type="gene ID" value="PSAMB.scaffold1357size32555.g12684"/>
</dbReference>